<protein>
    <submittedName>
        <fullName evidence="1">Teichuronic acid biosynthesis glycosyltransferase TuaH</fullName>
    </submittedName>
</protein>
<evidence type="ECO:0000313" key="2">
    <source>
        <dbReference type="Proteomes" id="UP000319516"/>
    </source>
</evidence>
<reference evidence="1 2" key="1">
    <citation type="submission" date="2019-06" db="EMBL/GenBank/DDBJ databases">
        <title>Sequencing the genomes of 1000 actinobacteria strains.</title>
        <authorList>
            <person name="Klenk H.-P."/>
        </authorList>
    </citation>
    <scope>NUCLEOTIDE SEQUENCE [LARGE SCALE GENOMIC DNA]</scope>
    <source>
        <strain evidence="1 2">DSM 12335</strain>
    </source>
</reference>
<proteinExistence type="predicted"/>
<dbReference type="OrthoDB" id="9771846at2"/>
<dbReference type="EMBL" id="VFOP01000001">
    <property type="protein sequence ID" value="TQL48981.1"/>
    <property type="molecule type" value="Genomic_DNA"/>
</dbReference>
<dbReference type="RefSeq" id="WP_141783297.1">
    <property type="nucleotide sequence ID" value="NZ_BAAAIK010000008.1"/>
</dbReference>
<dbReference type="GO" id="GO:0016740">
    <property type="term" value="F:transferase activity"/>
    <property type="evidence" value="ECO:0007669"/>
    <property type="project" value="UniProtKB-KW"/>
</dbReference>
<dbReference type="Gene3D" id="3.40.50.2000">
    <property type="entry name" value="Glycogen Phosphorylase B"/>
    <property type="match status" value="1"/>
</dbReference>
<sequence>MFSSSPSRYSSDPDGIVYLAGTPWDGVAATDHHLTRALANAVGQSLYVDPMVTIPNLLRNHGAHPVPIALGLDHVTPNVTRLGTLGPPLATRPEVYRAATSWHHSRIKKAIRESHLLPRAVILANPLGAFPRLARATRMLYLTDDWVSGARLLGLSTVTIQRRLRQNVGSADIVGAVTPGLLTKLRTIDPNKPSITLPNACEIPVLRPLPQWPSDLPYGPSVGLVGQLNERIDVQLLESISDAGMPLVVIGPMTAKDPSVIHDFETLFERDNVRWLGLKTSQDLPAYISRFKVGITPYRINAFNNHSFPLKTLEYLSYGLPAVATDLPASRFLSTGLIDIAQTGPEFVSFVRKHWGAARDTTACQARRDFARTHSWGARADQLIAALNAHTDFK</sequence>
<dbReference type="AlphaFoldDB" id="A0A542YLQ3"/>
<dbReference type="SUPFAM" id="SSF53756">
    <property type="entry name" value="UDP-Glycosyltransferase/glycogen phosphorylase"/>
    <property type="match status" value="1"/>
</dbReference>
<evidence type="ECO:0000313" key="1">
    <source>
        <dbReference type="EMBL" id="TQL48981.1"/>
    </source>
</evidence>
<name>A0A542YLQ3_9MICO</name>
<keyword evidence="1" id="KW-0808">Transferase</keyword>
<dbReference type="Pfam" id="PF13692">
    <property type="entry name" value="Glyco_trans_1_4"/>
    <property type="match status" value="1"/>
</dbReference>
<comment type="caution">
    <text evidence="1">The sequence shown here is derived from an EMBL/GenBank/DDBJ whole genome shotgun (WGS) entry which is preliminary data.</text>
</comment>
<organism evidence="1 2">
    <name type="scientific">Ornithinicoccus hortensis</name>
    <dbReference type="NCBI Taxonomy" id="82346"/>
    <lineage>
        <taxon>Bacteria</taxon>
        <taxon>Bacillati</taxon>
        <taxon>Actinomycetota</taxon>
        <taxon>Actinomycetes</taxon>
        <taxon>Micrococcales</taxon>
        <taxon>Intrasporangiaceae</taxon>
        <taxon>Ornithinicoccus</taxon>
    </lineage>
</organism>
<gene>
    <name evidence="1" type="ORF">FB467_0044</name>
</gene>
<accession>A0A542YLQ3</accession>
<dbReference type="Proteomes" id="UP000319516">
    <property type="component" value="Unassembled WGS sequence"/>
</dbReference>
<keyword evidence="2" id="KW-1185">Reference proteome</keyword>